<sequence>MSCPSRNVSREEHLQRNLQTKTRANYSGHRPASSPSARFPSSATTAHPPSEPTTTTLPIMSTQRPERVVHQDYIARIRYSNALPPPPHPPKLLEIPGTGLVGGEYTSAAYASKLAREQPLNIEADAELGMPIDLIGVPGIFEGDNRAIFTSETPQPIDPKDKQLLKPLAALGKGNALGAPVSFLRRTEYTASQAPQHFANATSKDLNRLRNDPKRRKVQSVDKEDPINILRNIAKGFDIAYPEDAFRGEDSTTTLRGAAPTDAEIKAWANPKHPTKPELKLLDSYPVLPDLDALPTSGAYIITKFQANPFGVSETYDQRLDCGLLYPIDDPAKQAEHQRKMDEWDSNSNKPQPLIEYDYDFYAPNDPTAVHGIKRKFDSNDPDYEDPSLYSEEAAAPATTEDGDSETSRFFKYDRIRTYETYNQVGNPDKFYDDSIALSLHDPETDVGTVPGYTKRLAKAAYYYPIIQRTALRAKRKVGRGMLPSQLDEERIDEFNVTVGDFPEEALETLREKRGELDPSSQPQQQQLSREVVQEGGDEEATR</sequence>
<comment type="caution">
    <text evidence="5">The sequence shown here is derived from an EMBL/GenBank/DDBJ whole genome shotgun (WGS) entry which is preliminary data.</text>
</comment>
<feature type="compositionally biased region" description="Polar residues" evidence="4">
    <location>
        <begin position="52"/>
        <end position="63"/>
    </location>
</feature>
<dbReference type="GO" id="GO:0000993">
    <property type="term" value="F:RNA polymerase II complex binding"/>
    <property type="evidence" value="ECO:0007669"/>
    <property type="project" value="TreeGrafter"/>
</dbReference>
<evidence type="ECO:0000256" key="4">
    <source>
        <dbReference type="SAM" id="MobiDB-lite"/>
    </source>
</evidence>
<evidence type="ECO:0000313" key="5">
    <source>
        <dbReference type="EMBL" id="RMX74634.1"/>
    </source>
</evidence>
<dbReference type="GO" id="GO:0003682">
    <property type="term" value="F:chromatin binding"/>
    <property type="evidence" value="ECO:0007669"/>
    <property type="project" value="TreeGrafter"/>
</dbReference>
<evidence type="ECO:0000256" key="1">
    <source>
        <dbReference type="ARBA" id="ARBA00004123"/>
    </source>
</evidence>
<accession>A0A3M6W7T6</accession>
<dbReference type="VEuPathDB" id="FungiDB:BTJ68_08717"/>
<dbReference type="PANTHER" id="PTHR23188:SF12">
    <property type="entry name" value="RNA POLYMERASE II-ASSOCIATED FACTOR 1 HOMOLOG"/>
    <property type="match status" value="1"/>
</dbReference>
<dbReference type="GO" id="GO:0006368">
    <property type="term" value="P:transcription elongation by RNA polymerase II"/>
    <property type="evidence" value="ECO:0007669"/>
    <property type="project" value="InterPro"/>
</dbReference>
<dbReference type="InterPro" id="IPR007133">
    <property type="entry name" value="RNA_pol_II-assoc_Paf1"/>
</dbReference>
<proteinExistence type="inferred from homology"/>
<keyword evidence="3" id="KW-0539">Nucleus</keyword>
<protein>
    <recommendedName>
        <fullName evidence="7">Paf1 complex protein</fullName>
    </recommendedName>
</protein>
<dbReference type="AlphaFoldDB" id="A0A3M6W7T6"/>
<dbReference type="PANTHER" id="PTHR23188">
    <property type="entry name" value="RNA POLYMERASE II-ASSOCIATED FACTOR 1 HOMOLOG"/>
    <property type="match status" value="1"/>
</dbReference>
<evidence type="ECO:0000256" key="2">
    <source>
        <dbReference type="ARBA" id="ARBA00007560"/>
    </source>
</evidence>
<comment type="subcellular location">
    <subcellularLocation>
        <location evidence="1">Nucleus</location>
    </subcellularLocation>
</comment>
<feature type="region of interest" description="Disordered" evidence="4">
    <location>
        <begin position="1"/>
        <end position="65"/>
    </location>
</feature>
<name>A0A3M6W7T6_HORWE</name>
<feature type="compositionally biased region" description="Polar residues" evidence="4">
    <location>
        <begin position="16"/>
        <end position="25"/>
    </location>
</feature>
<dbReference type="EMBL" id="QWIJ01001479">
    <property type="protein sequence ID" value="RMX74634.1"/>
    <property type="molecule type" value="Genomic_DNA"/>
</dbReference>
<organism evidence="5 6">
    <name type="scientific">Hortaea werneckii</name>
    <name type="common">Black yeast</name>
    <name type="synonym">Cladosporium werneckii</name>
    <dbReference type="NCBI Taxonomy" id="91943"/>
    <lineage>
        <taxon>Eukaryota</taxon>
        <taxon>Fungi</taxon>
        <taxon>Dikarya</taxon>
        <taxon>Ascomycota</taxon>
        <taxon>Pezizomycotina</taxon>
        <taxon>Dothideomycetes</taxon>
        <taxon>Dothideomycetidae</taxon>
        <taxon>Mycosphaerellales</taxon>
        <taxon>Teratosphaeriaceae</taxon>
        <taxon>Hortaea</taxon>
    </lineage>
</organism>
<feature type="region of interest" description="Disordered" evidence="4">
    <location>
        <begin position="512"/>
        <end position="543"/>
    </location>
</feature>
<dbReference type="Pfam" id="PF03985">
    <property type="entry name" value="Paf1"/>
    <property type="match status" value="1"/>
</dbReference>
<dbReference type="Proteomes" id="UP000281245">
    <property type="component" value="Unassembled WGS sequence"/>
</dbReference>
<reference evidence="5 6" key="1">
    <citation type="journal article" date="2018" name="BMC Genomics">
        <title>Genomic evidence for intraspecific hybridization in a clonal and extremely halotolerant yeast.</title>
        <authorList>
            <person name="Gostincar C."/>
            <person name="Stajich J.E."/>
            <person name="Zupancic J."/>
            <person name="Zalar P."/>
            <person name="Gunde-Cimerman N."/>
        </authorList>
    </citation>
    <scope>NUCLEOTIDE SEQUENCE [LARGE SCALE GENOMIC DNA]</scope>
    <source>
        <strain evidence="5 6">EXF-6656</strain>
    </source>
</reference>
<feature type="compositionally biased region" description="Low complexity" evidence="4">
    <location>
        <begin position="30"/>
        <end position="46"/>
    </location>
</feature>
<evidence type="ECO:0000256" key="3">
    <source>
        <dbReference type="ARBA" id="ARBA00023242"/>
    </source>
</evidence>
<evidence type="ECO:0000313" key="6">
    <source>
        <dbReference type="Proteomes" id="UP000281245"/>
    </source>
</evidence>
<dbReference type="OrthoDB" id="10260285at2759"/>
<comment type="similarity">
    <text evidence="2">Belongs to the PAF1 family.</text>
</comment>
<evidence type="ECO:0008006" key="7">
    <source>
        <dbReference type="Google" id="ProtNLM"/>
    </source>
</evidence>
<gene>
    <name evidence="5" type="ORF">D0869_12398</name>
</gene>
<dbReference type="GO" id="GO:0016593">
    <property type="term" value="C:Cdc73/Paf1 complex"/>
    <property type="evidence" value="ECO:0007669"/>
    <property type="project" value="InterPro"/>
</dbReference>